<dbReference type="VEuPathDB" id="FungiDB:PV07_02316"/>
<evidence type="ECO:0008006" key="10">
    <source>
        <dbReference type="Google" id="ProtNLM"/>
    </source>
</evidence>
<evidence type="ECO:0000256" key="4">
    <source>
        <dbReference type="ARBA" id="ARBA00023004"/>
    </source>
</evidence>
<dbReference type="GO" id="GO:0004497">
    <property type="term" value="F:monooxygenase activity"/>
    <property type="evidence" value="ECO:0007669"/>
    <property type="project" value="InterPro"/>
</dbReference>
<dbReference type="SUPFAM" id="SSF48264">
    <property type="entry name" value="Cytochrome P450"/>
    <property type="match status" value="1"/>
</dbReference>
<dbReference type="EMBL" id="KN847040">
    <property type="protein sequence ID" value="KIW35631.1"/>
    <property type="molecule type" value="Genomic_DNA"/>
</dbReference>
<comment type="cofactor">
    <cofactor evidence="1 5">
        <name>heme</name>
        <dbReference type="ChEBI" id="CHEBI:30413"/>
    </cofactor>
</comment>
<keyword evidence="7" id="KW-1133">Transmembrane helix</keyword>
<accession>A0A0D2A5I8</accession>
<dbReference type="Pfam" id="PF11951">
    <property type="entry name" value="Fungal_trans_2"/>
    <property type="match status" value="1"/>
</dbReference>
<dbReference type="InterPro" id="IPR050121">
    <property type="entry name" value="Cytochrome_P450_monoxygenase"/>
</dbReference>
<name>A0A0D2A5I8_9EURO</name>
<dbReference type="STRING" id="569365.A0A0D2A5I8"/>
<feature type="transmembrane region" description="Helical" evidence="7">
    <location>
        <begin position="6"/>
        <end position="25"/>
    </location>
</feature>
<evidence type="ECO:0000256" key="5">
    <source>
        <dbReference type="PIRSR" id="PIRSR602401-1"/>
    </source>
</evidence>
<dbReference type="InterPro" id="IPR036396">
    <property type="entry name" value="Cyt_P450_sf"/>
</dbReference>
<evidence type="ECO:0000256" key="1">
    <source>
        <dbReference type="ARBA" id="ARBA00001971"/>
    </source>
</evidence>
<dbReference type="GeneID" id="27341510"/>
<keyword evidence="3" id="KW-0560">Oxidoreductase</keyword>
<feature type="compositionally biased region" description="Polar residues" evidence="6">
    <location>
        <begin position="591"/>
        <end position="601"/>
    </location>
</feature>
<dbReference type="AlphaFoldDB" id="A0A0D2A5I8"/>
<keyword evidence="7" id="KW-0812">Transmembrane</keyword>
<dbReference type="RefSeq" id="XP_016255847.1">
    <property type="nucleotide sequence ID" value="XM_016388919.1"/>
</dbReference>
<gene>
    <name evidence="8" type="ORF">PV07_02316</name>
</gene>
<dbReference type="HOGENOM" id="CLU_288352_0_0_1"/>
<dbReference type="InterPro" id="IPR021858">
    <property type="entry name" value="Fun_TF"/>
</dbReference>
<feature type="region of interest" description="Disordered" evidence="6">
    <location>
        <begin position="522"/>
        <end position="549"/>
    </location>
</feature>
<feature type="binding site" description="axial binding residue" evidence="5">
    <location>
        <position position="464"/>
    </location>
    <ligand>
        <name>heme</name>
        <dbReference type="ChEBI" id="CHEBI:30413"/>
    </ligand>
    <ligandPart>
        <name>Fe</name>
        <dbReference type="ChEBI" id="CHEBI:18248"/>
    </ligandPart>
</feature>
<dbReference type="InterPro" id="IPR001128">
    <property type="entry name" value="Cyt_P450"/>
</dbReference>
<dbReference type="Gene3D" id="1.10.630.10">
    <property type="entry name" value="Cytochrome P450"/>
    <property type="match status" value="1"/>
</dbReference>
<feature type="region of interest" description="Disordered" evidence="6">
    <location>
        <begin position="776"/>
        <end position="802"/>
    </location>
</feature>
<reference evidence="8 9" key="1">
    <citation type="submission" date="2015-01" db="EMBL/GenBank/DDBJ databases">
        <title>The Genome Sequence of Cladophialophora immunda CBS83496.</title>
        <authorList>
            <consortium name="The Broad Institute Genomics Platform"/>
            <person name="Cuomo C."/>
            <person name="de Hoog S."/>
            <person name="Gorbushina A."/>
            <person name="Stielow B."/>
            <person name="Teixiera M."/>
            <person name="Abouelleil A."/>
            <person name="Chapman S.B."/>
            <person name="Priest M."/>
            <person name="Young S.K."/>
            <person name="Wortman J."/>
            <person name="Nusbaum C."/>
            <person name="Birren B."/>
        </authorList>
    </citation>
    <scope>NUCLEOTIDE SEQUENCE [LARGE SCALE GENOMIC DNA]</scope>
    <source>
        <strain evidence="8 9">CBS 83496</strain>
    </source>
</reference>
<feature type="region of interest" description="Disordered" evidence="6">
    <location>
        <begin position="578"/>
        <end position="616"/>
    </location>
</feature>
<dbReference type="GO" id="GO:0016705">
    <property type="term" value="F:oxidoreductase activity, acting on paired donors, with incorporation or reduction of molecular oxygen"/>
    <property type="evidence" value="ECO:0007669"/>
    <property type="project" value="InterPro"/>
</dbReference>
<dbReference type="PROSITE" id="PS00086">
    <property type="entry name" value="CYTOCHROME_P450"/>
    <property type="match status" value="1"/>
</dbReference>
<evidence type="ECO:0000313" key="8">
    <source>
        <dbReference type="EMBL" id="KIW35631.1"/>
    </source>
</evidence>
<keyword evidence="4 5" id="KW-0408">Iron</keyword>
<dbReference type="InterPro" id="IPR017972">
    <property type="entry name" value="Cyt_P450_CS"/>
</dbReference>
<sequence>MLATVAVVSALLFGILYLGIIPFIGHLRDPKKLRKYPQLSMWSGISDLPFIIEAHKGFRSRRLAELHKVHPVVRIGPNSLSYGTHQAVKDIYGHSTRCTKDVMYEVLSGSHYHLADVIDKVDHQRKRKVLSSAFALKNLEGWEHKVADMTSRMVKAFESRCTEPPVSLGDIPREEDLTIDLWRWANFFAVSAIANIALSEDLGFLEQGDDLITSERMDGSTKKVHFKECLSATAWAQSNLVWSYKWYPTFVRLSKLLSRTYRQKWKQNEDWDGIVLNRATTRLKRYRNGEKLDDFFSVLMEDKNGRSNDLEWGEIIAEISIMMNAGSDTTAIAITNVIYRLLKNPDCMAKLRQEIDEALDEDDFVAPYDKVRHLPYLRACLDESLRIMPPNTFGLPRRTPPEGALILGDWVSGDTSVSMSAYVAHRDEAVFPEPERFIPERWLGEAGRELQPFFVAFSAGARGCIGRNISYLEQYILLATLLRHFEFALPSHDWEPRRRELFTCQLRFFDETESVAAQCAEPDFQSDQNAREPGSTNSEDDPSDPIVADAEPWNSDAPIYCASFNSFQVSSPAATRALPGPSGFDAGVTPQHGQSENGSGHSSFSPPYSTVSSHGTQDLSKQSYLGHSSKLLRAVLVRHFVDHLAYWFDLCDPEKHFEFIVPQLARTSPPLMNAILCVSATHLSRLSEEKRARHSPQLPAFGQDTAIYFHTEAIQPLMRLTANSVDLRDGNILAATVLLRWHEEIDAAPGADNQDSELFMRVKNLLIIEQFKFTPNEPHSSPSSGQLVVSPEPNASGEIDDASSPLSLSLQIRQNPGSSGLRRASFWIAFRQEIYTCFLNQRSFAIPLLPCSGFRSFNPAADVVWANRLIVFCADCIEFCYGSAELQEGSKAIPSLTSSAVDLVKTRWTTLKDLEQQWEQKLPSSFEPIYSSVTDDTSPQDVFPELWYLSAAHVTGLQHLELARILLTVHNPHLPRLGLGYFAKMQEQSFSIRSITRRLCGMALGNRRLPPALATACLGITTCGEYFQERREQEALLGIVDALRVEHGWPFRNTASRLRAAWGWDP</sequence>
<proteinExistence type="predicted"/>
<evidence type="ECO:0000313" key="9">
    <source>
        <dbReference type="Proteomes" id="UP000054466"/>
    </source>
</evidence>
<evidence type="ECO:0000256" key="6">
    <source>
        <dbReference type="SAM" id="MobiDB-lite"/>
    </source>
</evidence>
<dbReference type="PRINTS" id="PR00463">
    <property type="entry name" value="EP450I"/>
</dbReference>
<feature type="compositionally biased region" description="Low complexity" evidence="6">
    <location>
        <begin position="602"/>
        <end position="613"/>
    </location>
</feature>
<dbReference type="PANTHER" id="PTHR24305:SF172">
    <property type="entry name" value="P450, PUTATIVE (EUROFUNG)-RELATED"/>
    <property type="match status" value="1"/>
</dbReference>
<keyword evidence="2 5" id="KW-0479">Metal-binding</keyword>
<dbReference type="GO" id="GO:0020037">
    <property type="term" value="F:heme binding"/>
    <property type="evidence" value="ECO:0007669"/>
    <property type="project" value="InterPro"/>
</dbReference>
<dbReference type="GO" id="GO:0005506">
    <property type="term" value="F:iron ion binding"/>
    <property type="evidence" value="ECO:0007669"/>
    <property type="project" value="InterPro"/>
</dbReference>
<dbReference type="PANTHER" id="PTHR24305">
    <property type="entry name" value="CYTOCHROME P450"/>
    <property type="match status" value="1"/>
</dbReference>
<dbReference type="PRINTS" id="PR00385">
    <property type="entry name" value="P450"/>
</dbReference>
<protein>
    <recommendedName>
        <fullName evidence="10">Transcription factor domain-containing protein</fullName>
    </recommendedName>
</protein>
<evidence type="ECO:0000256" key="3">
    <source>
        <dbReference type="ARBA" id="ARBA00023002"/>
    </source>
</evidence>
<evidence type="ECO:0000256" key="7">
    <source>
        <dbReference type="SAM" id="Phobius"/>
    </source>
</evidence>
<feature type="compositionally biased region" description="Polar residues" evidence="6">
    <location>
        <begin position="777"/>
        <end position="787"/>
    </location>
</feature>
<evidence type="ECO:0000256" key="2">
    <source>
        <dbReference type="ARBA" id="ARBA00022723"/>
    </source>
</evidence>
<dbReference type="CDD" id="cd11061">
    <property type="entry name" value="CYP67-like"/>
    <property type="match status" value="1"/>
</dbReference>
<dbReference type="Proteomes" id="UP000054466">
    <property type="component" value="Unassembled WGS sequence"/>
</dbReference>
<organism evidence="8 9">
    <name type="scientific">Cladophialophora immunda</name>
    <dbReference type="NCBI Taxonomy" id="569365"/>
    <lineage>
        <taxon>Eukaryota</taxon>
        <taxon>Fungi</taxon>
        <taxon>Dikarya</taxon>
        <taxon>Ascomycota</taxon>
        <taxon>Pezizomycotina</taxon>
        <taxon>Eurotiomycetes</taxon>
        <taxon>Chaetothyriomycetidae</taxon>
        <taxon>Chaetothyriales</taxon>
        <taxon>Herpotrichiellaceae</taxon>
        <taxon>Cladophialophora</taxon>
    </lineage>
</organism>
<keyword evidence="5" id="KW-0349">Heme</keyword>
<dbReference type="InterPro" id="IPR002401">
    <property type="entry name" value="Cyt_P450_E_grp-I"/>
</dbReference>
<keyword evidence="9" id="KW-1185">Reference proteome</keyword>
<keyword evidence="7" id="KW-0472">Membrane</keyword>
<dbReference type="Pfam" id="PF00067">
    <property type="entry name" value="p450"/>
    <property type="match status" value="1"/>
</dbReference>
<dbReference type="OrthoDB" id="2789670at2759"/>